<evidence type="ECO:0000256" key="1">
    <source>
        <dbReference type="ARBA" id="ARBA00001946"/>
    </source>
</evidence>
<dbReference type="PANTHER" id="PTHR45138">
    <property type="entry name" value="REGULATORY COMPONENTS OF SENSORY TRANSDUCTION SYSTEM"/>
    <property type="match status" value="1"/>
</dbReference>
<evidence type="ECO:0000256" key="2">
    <source>
        <dbReference type="ARBA" id="ARBA00004533"/>
    </source>
</evidence>
<dbReference type="PANTHER" id="PTHR45138:SF9">
    <property type="entry name" value="DIGUANYLATE CYCLASE DGCM-RELATED"/>
    <property type="match status" value="1"/>
</dbReference>
<dbReference type="GO" id="GO:0043709">
    <property type="term" value="P:cell adhesion involved in single-species biofilm formation"/>
    <property type="evidence" value="ECO:0007669"/>
    <property type="project" value="TreeGrafter"/>
</dbReference>
<dbReference type="PROSITE" id="PS50887">
    <property type="entry name" value="GGDEF"/>
    <property type="match status" value="1"/>
</dbReference>
<dbReference type="STRING" id="1007099.SAMN05216287_4343"/>
<comment type="catalytic activity">
    <reaction evidence="4">
        <text>2 GTP = 3',3'-c-di-GMP + 2 diphosphate</text>
        <dbReference type="Rhea" id="RHEA:24898"/>
        <dbReference type="ChEBI" id="CHEBI:33019"/>
        <dbReference type="ChEBI" id="CHEBI:37565"/>
        <dbReference type="ChEBI" id="CHEBI:58805"/>
        <dbReference type="EC" id="2.7.7.65"/>
    </reaction>
</comment>
<dbReference type="GO" id="GO:0052621">
    <property type="term" value="F:diguanylate cyclase activity"/>
    <property type="evidence" value="ECO:0007669"/>
    <property type="project" value="UniProtKB-EC"/>
</dbReference>
<dbReference type="InterPro" id="IPR000160">
    <property type="entry name" value="GGDEF_dom"/>
</dbReference>
<dbReference type="GO" id="GO:0005886">
    <property type="term" value="C:plasma membrane"/>
    <property type="evidence" value="ECO:0007669"/>
    <property type="project" value="UniProtKB-SubCell"/>
</dbReference>
<dbReference type="Pfam" id="PF00990">
    <property type="entry name" value="GGDEF"/>
    <property type="match status" value="1"/>
</dbReference>
<evidence type="ECO:0000256" key="3">
    <source>
        <dbReference type="ARBA" id="ARBA00012528"/>
    </source>
</evidence>
<gene>
    <name evidence="6" type="ORF">SAMN05216287_4343</name>
</gene>
<proteinExistence type="predicted"/>
<dbReference type="NCBIfam" id="TIGR00254">
    <property type="entry name" value="GGDEF"/>
    <property type="match status" value="1"/>
</dbReference>
<keyword evidence="7" id="KW-1185">Reference proteome</keyword>
<dbReference type="EC" id="2.7.7.65" evidence="3"/>
<feature type="domain" description="GGDEF" evidence="5">
    <location>
        <begin position="177"/>
        <end position="308"/>
    </location>
</feature>
<sequence>MVPPSKKNTIDFDAARLQRMGYSESRPVALLPVTLSELHRQLTLQLQTSLEVERILEVFFREVQRLVPLDAMTFSHPRSELSLQFGARGTHSASYNLNQAGEYMGELVFRRNQRFDDFELGQVESLLSCLVFPLRNALLYRCALQNALHDPLTGTGNRFAMNQSLAREVDMAHRHSQPLCVLMLDLDHFKLINDGYGHGVGDDVLRAVSVALKNQLRNIDMIFRFGGEEFMVLLSNTALEAASLVGERLRSTIETLQYLSQGQAIRMSVSLGCALLRPFESAESLTRRADDALYAAKREGRNRMMLAG</sequence>
<dbReference type="GO" id="GO:1902201">
    <property type="term" value="P:negative regulation of bacterial-type flagellum-dependent cell motility"/>
    <property type="evidence" value="ECO:0007669"/>
    <property type="project" value="TreeGrafter"/>
</dbReference>
<dbReference type="SUPFAM" id="SSF55073">
    <property type="entry name" value="Nucleotide cyclase"/>
    <property type="match status" value="1"/>
</dbReference>
<dbReference type="SMART" id="SM00267">
    <property type="entry name" value="GGDEF"/>
    <property type="match status" value="1"/>
</dbReference>
<dbReference type="AlphaFoldDB" id="A0A1H3GEQ3"/>
<evidence type="ECO:0000313" key="6">
    <source>
        <dbReference type="EMBL" id="SDY01803.1"/>
    </source>
</evidence>
<dbReference type="InterPro" id="IPR050469">
    <property type="entry name" value="Diguanylate_Cyclase"/>
</dbReference>
<dbReference type="Gene3D" id="3.30.70.270">
    <property type="match status" value="1"/>
</dbReference>
<dbReference type="Proteomes" id="UP000243778">
    <property type="component" value="Unassembled WGS sequence"/>
</dbReference>
<dbReference type="EMBL" id="FNNU01000009">
    <property type="protein sequence ID" value="SDY01803.1"/>
    <property type="molecule type" value="Genomic_DNA"/>
</dbReference>
<dbReference type="CDD" id="cd01949">
    <property type="entry name" value="GGDEF"/>
    <property type="match status" value="1"/>
</dbReference>
<dbReference type="FunFam" id="3.30.70.270:FF:000001">
    <property type="entry name" value="Diguanylate cyclase domain protein"/>
    <property type="match status" value="1"/>
</dbReference>
<comment type="subcellular location">
    <subcellularLocation>
        <location evidence="2">Cell inner membrane</location>
    </subcellularLocation>
</comment>
<organism evidence="6 7">
    <name type="scientific">Pseudomonas kuykendallii</name>
    <dbReference type="NCBI Taxonomy" id="1007099"/>
    <lineage>
        <taxon>Bacteria</taxon>
        <taxon>Pseudomonadati</taxon>
        <taxon>Pseudomonadota</taxon>
        <taxon>Gammaproteobacteria</taxon>
        <taxon>Pseudomonadales</taxon>
        <taxon>Pseudomonadaceae</taxon>
        <taxon>Pseudomonas</taxon>
    </lineage>
</organism>
<dbReference type="InterPro" id="IPR043128">
    <property type="entry name" value="Rev_trsase/Diguanyl_cyclase"/>
</dbReference>
<evidence type="ECO:0000256" key="4">
    <source>
        <dbReference type="ARBA" id="ARBA00034247"/>
    </source>
</evidence>
<protein>
    <recommendedName>
        <fullName evidence="3">diguanylate cyclase</fullName>
        <ecNumber evidence="3">2.7.7.65</ecNumber>
    </recommendedName>
</protein>
<name>A0A1H3GEQ3_9PSED</name>
<evidence type="ECO:0000313" key="7">
    <source>
        <dbReference type="Proteomes" id="UP000243778"/>
    </source>
</evidence>
<dbReference type="OrthoDB" id="9812260at2"/>
<accession>A0A1H3GEQ3</accession>
<dbReference type="InterPro" id="IPR029787">
    <property type="entry name" value="Nucleotide_cyclase"/>
</dbReference>
<reference evidence="7" key="1">
    <citation type="submission" date="2016-10" db="EMBL/GenBank/DDBJ databases">
        <authorList>
            <person name="Varghese N."/>
            <person name="Submissions S."/>
        </authorList>
    </citation>
    <scope>NUCLEOTIDE SEQUENCE [LARGE SCALE GENOMIC DNA]</scope>
    <source>
        <strain evidence="7">NRRL B-59562</strain>
    </source>
</reference>
<dbReference type="RefSeq" id="WP_090231739.1">
    <property type="nucleotide sequence ID" value="NZ_FNNU01000009.1"/>
</dbReference>
<evidence type="ECO:0000259" key="5">
    <source>
        <dbReference type="PROSITE" id="PS50887"/>
    </source>
</evidence>
<comment type="cofactor">
    <cofactor evidence="1">
        <name>Mg(2+)</name>
        <dbReference type="ChEBI" id="CHEBI:18420"/>
    </cofactor>
</comment>